<evidence type="ECO:0000259" key="1">
    <source>
        <dbReference type="Pfam" id="PF12680"/>
    </source>
</evidence>
<gene>
    <name evidence="2" type="ORF">UFOPK3139_02448</name>
    <name evidence="3" type="ORF">UFOPK3268_01704</name>
</gene>
<sequence>MADITRQRNLDIVRRAFAGIAAGSAEQMLVDNYTDDMVLELPYAAPPSVIATKVTALEYLAGAFTMLRFSLEITDVHECVDPDLLILEYTSEGTVLASGKQYANRYIGVYWFRDGRIARVREFYNPVISAEAMR</sequence>
<dbReference type="Gene3D" id="3.10.450.50">
    <property type="match status" value="1"/>
</dbReference>
<feature type="domain" description="SnoaL-like" evidence="1">
    <location>
        <begin position="13"/>
        <end position="120"/>
    </location>
</feature>
<dbReference type="EMBL" id="CAFABA010000125">
    <property type="protein sequence ID" value="CAB4835409.1"/>
    <property type="molecule type" value="Genomic_DNA"/>
</dbReference>
<dbReference type="Pfam" id="PF12680">
    <property type="entry name" value="SnoaL_2"/>
    <property type="match status" value="1"/>
</dbReference>
<dbReference type="InterPro" id="IPR032710">
    <property type="entry name" value="NTF2-like_dom_sf"/>
</dbReference>
<proteinExistence type="predicted"/>
<accession>A0A6J7CAJ3</accession>
<organism evidence="3">
    <name type="scientific">freshwater metagenome</name>
    <dbReference type="NCBI Taxonomy" id="449393"/>
    <lineage>
        <taxon>unclassified sequences</taxon>
        <taxon>metagenomes</taxon>
        <taxon>ecological metagenomes</taxon>
    </lineage>
</organism>
<dbReference type="AlphaFoldDB" id="A0A6J7CAJ3"/>
<evidence type="ECO:0000313" key="2">
    <source>
        <dbReference type="EMBL" id="CAB4835409.1"/>
    </source>
</evidence>
<dbReference type="EMBL" id="CAFBIZ010000280">
    <property type="protein sequence ID" value="CAB4852563.1"/>
    <property type="molecule type" value="Genomic_DNA"/>
</dbReference>
<name>A0A6J7CAJ3_9ZZZZ</name>
<dbReference type="SUPFAM" id="SSF54427">
    <property type="entry name" value="NTF2-like"/>
    <property type="match status" value="1"/>
</dbReference>
<evidence type="ECO:0000313" key="3">
    <source>
        <dbReference type="EMBL" id="CAB4852563.1"/>
    </source>
</evidence>
<protein>
    <submittedName>
        <fullName evidence="3">Unannotated protein</fullName>
    </submittedName>
</protein>
<reference evidence="3" key="1">
    <citation type="submission" date="2020-05" db="EMBL/GenBank/DDBJ databases">
        <authorList>
            <person name="Chiriac C."/>
            <person name="Salcher M."/>
            <person name="Ghai R."/>
            <person name="Kavagutti S V."/>
        </authorList>
    </citation>
    <scope>NUCLEOTIDE SEQUENCE</scope>
</reference>
<dbReference type="InterPro" id="IPR037401">
    <property type="entry name" value="SnoaL-like"/>
</dbReference>